<protein>
    <recommendedName>
        <fullName evidence="3 5">Flagellar hook-basal body complex protein FliE</fullName>
    </recommendedName>
</protein>
<organism evidence="6">
    <name type="scientific">Thiolapillus brandeum</name>
    <dbReference type="NCBI Taxonomy" id="1076588"/>
    <lineage>
        <taxon>Bacteria</taxon>
        <taxon>Pseudomonadati</taxon>
        <taxon>Pseudomonadota</taxon>
        <taxon>Gammaproteobacteria</taxon>
        <taxon>Chromatiales</taxon>
        <taxon>Sedimenticolaceae</taxon>
        <taxon>Thiolapillus</taxon>
    </lineage>
</organism>
<evidence type="ECO:0000256" key="5">
    <source>
        <dbReference type="HAMAP-Rule" id="MF_00724"/>
    </source>
</evidence>
<comment type="subcellular location">
    <subcellularLocation>
        <location evidence="1 5">Bacterial flagellum basal body</location>
    </subcellularLocation>
</comment>
<dbReference type="Proteomes" id="UP000886339">
    <property type="component" value="Unassembled WGS sequence"/>
</dbReference>
<keyword evidence="6" id="KW-0966">Cell projection</keyword>
<sequence>MSTVDINQLLHQMRHMAAMADKKPNAMLEGNDSGPAFGNILKDSINSVNELQQGANELATKFEVGDPSVNLTEVMVELQKASVSFEAMKQVRNKLLNAYKDVMSMQV</sequence>
<dbReference type="Pfam" id="PF02049">
    <property type="entry name" value="FliE"/>
    <property type="match status" value="1"/>
</dbReference>
<reference evidence="6" key="1">
    <citation type="journal article" date="2020" name="mSystems">
        <title>Genome- and Community-Level Interaction Insights into Carbon Utilization and Element Cycling Functions of Hydrothermarchaeota in Hydrothermal Sediment.</title>
        <authorList>
            <person name="Zhou Z."/>
            <person name="Liu Y."/>
            <person name="Xu W."/>
            <person name="Pan J."/>
            <person name="Luo Z.H."/>
            <person name="Li M."/>
        </authorList>
    </citation>
    <scope>NUCLEOTIDE SEQUENCE [LARGE SCALE GENOMIC DNA]</scope>
    <source>
        <strain evidence="6">HyVt-458</strain>
    </source>
</reference>
<dbReference type="AlphaFoldDB" id="A0A831W8F3"/>
<dbReference type="GO" id="GO:0009425">
    <property type="term" value="C:bacterial-type flagellum basal body"/>
    <property type="evidence" value="ECO:0007669"/>
    <property type="project" value="UniProtKB-SubCell"/>
</dbReference>
<dbReference type="PANTHER" id="PTHR34653:SF1">
    <property type="entry name" value="FLAGELLAR HOOK-BASAL BODY COMPLEX PROTEIN FLIE"/>
    <property type="match status" value="1"/>
</dbReference>
<dbReference type="NCBIfam" id="TIGR00205">
    <property type="entry name" value="fliE"/>
    <property type="match status" value="1"/>
</dbReference>
<keyword evidence="6" id="KW-0969">Cilium</keyword>
<evidence type="ECO:0000256" key="3">
    <source>
        <dbReference type="ARBA" id="ARBA00018024"/>
    </source>
</evidence>
<comment type="caution">
    <text evidence="6">The sequence shown here is derived from an EMBL/GenBank/DDBJ whole genome shotgun (WGS) entry which is preliminary data.</text>
</comment>
<proteinExistence type="inferred from homology"/>
<evidence type="ECO:0000313" key="6">
    <source>
        <dbReference type="EMBL" id="HEC06798.1"/>
    </source>
</evidence>
<dbReference type="GO" id="GO:0071973">
    <property type="term" value="P:bacterial-type flagellum-dependent cell motility"/>
    <property type="evidence" value="ECO:0007669"/>
    <property type="project" value="InterPro"/>
</dbReference>
<name>A0A831W8F3_9GAMM</name>
<evidence type="ECO:0000256" key="2">
    <source>
        <dbReference type="ARBA" id="ARBA00009272"/>
    </source>
</evidence>
<evidence type="ECO:0000256" key="4">
    <source>
        <dbReference type="ARBA" id="ARBA00023143"/>
    </source>
</evidence>
<gene>
    <name evidence="5 6" type="primary">fliE</name>
    <name evidence="6" type="ORF">ENJ12_08100</name>
</gene>
<dbReference type="EMBL" id="DRLF01000284">
    <property type="protein sequence ID" value="HEC06798.1"/>
    <property type="molecule type" value="Genomic_DNA"/>
</dbReference>
<dbReference type="GO" id="GO:0005198">
    <property type="term" value="F:structural molecule activity"/>
    <property type="evidence" value="ECO:0007669"/>
    <property type="project" value="UniProtKB-UniRule"/>
</dbReference>
<evidence type="ECO:0000256" key="1">
    <source>
        <dbReference type="ARBA" id="ARBA00004117"/>
    </source>
</evidence>
<accession>A0A831W8F3</accession>
<dbReference type="PRINTS" id="PR01006">
    <property type="entry name" value="FLGHOOKFLIE"/>
</dbReference>
<dbReference type="HAMAP" id="MF_00724">
    <property type="entry name" value="FliE"/>
    <property type="match status" value="1"/>
</dbReference>
<dbReference type="InterPro" id="IPR001624">
    <property type="entry name" value="FliE"/>
</dbReference>
<keyword evidence="6" id="KW-0282">Flagellum</keyword>
<dbReference type="GO" id="GO:0003774">
    <property type="term" value="F:cytoskeletal motor activity"/>
    <property type="evidence" value="ECO:0007669"/>
    <property type="project" value="InterPro"/>
</dbReference>
<comment type="similarity">
    <text evidence="2 5">Belongs to the FliE family.</text>
</comment>
<keyword evidence="4 5" id="KW-0975">Bacterial flagellum</keyword>
<dbReference type="PANTHER" id="PTHR34653">
    <property type="match status" value="1"/>
</dbReference>